<organism evidence="1">
    <name type="scientific">Hemigrapsus takanoi nimavirus</name>
    <dbReference type="NCBI Taxonomy" id="2133792"/>
    <lineage>
        <taxon>Viruses</taxon>
        <taxon>Viruses incertae sedis</taxon>
        <taxon>Naldaviricetes</taxon>
        <taxon>Nimaviridae</taxon>
    </lineage>
</organism>
<sequence>MYPPSLSYRMVKVKHLILSPVDYTTCSTDNNCVSILIDYGKNVKTDNQEYGNGGGGNGVVSVIDRNRMVLSERYTSQKQFIALKSKESFYSVLKFKTGAVIVVGLKETGLTDLCVVKAVASIADTLEYPISIKKVSVVNRVSTFNRFNLNFHGICSFFQRHCLAHNHYPETFPGMFFKIQVPRNADDADSLKHLGAYYMQAALECREAANEEERNEIMNKKFIVKRILVFKVGKYTVLGKSARDDVSIESRLLFGFFHYFMDNAIKMSEKEILDIRRKYNIPPLEWFLFVDIFLHTNYYNKPSIKDLRKAMLNNPNRNSIDSVYYGNKTIGDNSAILAATMSNNIIPPISETLKTLELLKKQKITARYDPEVTAAIEVAATDTSLDRFWWVNRKSKKERRREREAVSRHEIEPLLHTLDRTSVGRNSEWMRREHSYVYNKIRQLVDEELKEKMILARYRQTLIENHPPTIGGSSSSSKFFHGNRCSDMEKIRHRNRERIARLTTHLEMFKFLNKEIVSGSAPELAKLFGTDVYSLLNMITTLPLSTGHYTALRDEFGEDYNLTPGVAFFNKVLRGKGSSKRKRELIKEGGGEDVELKEKEVEEEDGKKMKKKKYTPSDFIEGVTSFEEEGISKIGLDFNIASIIETLNRNDIFVPSDRPTANYRTSLHANSEVKSILKRLLNSILEDADDMTEEEVEVIRNAINPPASKSSLSAPVERHKIEFGKLSMKNGVNFNDEEDLERETTDGDAVVNMAVCNCCGTPRH</sequence>
<accession>A0A401IP33</accession>
<reference evidence="1" key="1">
    <citation type="journal article" date="2018" name="J. Virol.">
        <title>Crustacean Genome Exploration Reveals the Evolutionary Origin of White Spot Syndrome Virus.</title>
        <authorList>
            <person name="Kawato S."/>
            <person name="Shitara A."/>
            <person name="Wang Y."/>
            <person name="Nozaki R."/>
            <person name="Kondo H."/>
            <person name="Hirono I."/>
        </authorList>
    </citation>
    <scope>NUCLEOTIDE SEQUENCE</scope>
    <source>
        <strain evidence="1">TUMSAT-1</strain>
    </source>
</reference>
<dbReference type="EMBL" id="BFCC01000002">
    <property type="protein sequence ID" value="GBG35378.1"/>
    <property type="molecule type" value="Genomic_DNA"/>
</dbReference>
<evidence type="ECO:0000313" key="1">
    <source>
        <dbReference type="EMBL" id="GBG35378.1"/>
    </source>
</evidence>
<proteinExistence type="predicted"/>
<name>A0A401IP33_9VIRU</name>
<protein>
    <submittedName>
        <fullName evidence="1">Wsv303-like protein</fullName>
    </submittedName>
</protein>
<comment type="caution">
    <text evidence="1">The sequence shown here is derived from an EMBL/GenBank/DDBJ whole genome shotgun (WGS) entry which is preliminary data.</text>
</comment>